<dbReference type="EMBL" id="MIEK01000001">
    <property type="protein sequence ID" value="OEH83983.1"/>
    <property type="molecule type" value="Genomic_DNA"/>
</dbReference>
<evidence type="ECO:0000256" key="2">
    <source>
        <dbReference type="ARBA" id="ARBA00008973"/>
    </source>
</evidence>
<evidence type="ECO:0000256" key="4">
    <source>
        <dbReference type="ARBA" id="ARBA00023136"/>
    </source>
</evidence>
<protein>
    <submittedName>
        <fullName evidence="8">NLPA lipoprotein</fullName>
    </submittedName>
</protein>
<evidence type="ECO:0000256" key="5">
    <source>
        <dbReference type="ARBA" id="ARBA00023139"/>
    </source>
</evidence>
<dbReference type="SUPFAM" id="SSF53850">
    <property type="entry name" value="Periplasmic binding protein-like II"/>
    <property type="match status" value="1"/>
</dbReference>
<evidence type="ECO:0000256" key="3">
    <source>
        <dbReference type="ARBA" id="ARBA00022729"/>
    </source>
</evidence>
<keyword evidence="5" id="KW-0564">Palmitate</keyword>
<dbReference type="GO" id="GO:0016020">
    <property type="term" value="C:membrane"/>
    <property type="evidence" value="ECO:0007669"/>
    <property type="project" value="UniProtKB-SubCell"/>
</dbReference>
<dbReference type="Pfam" id="PF03180">
    <property type="entry name" value="Lipoprotein_9"/>
    <property type="match status" value="1"/>
</dbReference>
<comment type="similarity">
    <text evidence="2">Belongs to the NlpA lipoprotein family.</text>
</comment>
<reference evidence="8 9" key="1">
    <citation type="submission" date="2016-09" db="EMBL/GenBank/DDBJ databases">
        <authorList>
            <person name="Capua I."/>
            <person name="De Benedictis P."/>
            <person name="Joannis T."/>
            <person name="Lombin L.H."/>
            <person name="Cattoli G."/>
        </authorList>
    </citation>
    <scope>NUCLEOTIDE SEQUENCE [LARGE SCALE GENOMIC DNA]</scope>
    <source>
        <strain evidence="8 9">LMG 25899</strain>
    </source>
</reference>
<dbReference type="PANTHER" id="PTHR30429:SF0">
    <property type="entry name" value="METHIONINE-BINDING LIPOPROTEIN METQ"/>
    <property type="match status" value="1"/>
</dbReference>
<evidence type="ECO:0000256" key="6">
    <source>
        <dbReference type="ARBA" id="ARBA00023288"/>
    </source>
</evidence>
<dbReference type="Gene3D" id="3.40.190.10">
    <property type="entry name" value="Periplasmic binding protein-like II"/>
    <property type="match status" value="2"/>
</dbReference>
<name>A0A1E5L1P8_9ENTE</name>
<dbReference type="InterPro" id="IPR004872">
    <property type="entry name" value="Lipoprotein_NlpA"/>
</dbReference>
<dbReference type="OrthoDB" id="9812878at2"/>
<gene>
    <name evidence="8" type="ORF">BCR26_00480</name>
</gene>
<keyword evidence="9" id="KW-1185">Reference proteome</keyword>
<dbReference type="AlphaFoldDB" id="A0A1E5L1P8"/>
<dbReference type="PANTHER" id="PTHR30429">
    <property type="entry name" value="D-METHIONINE-BINDING LIPOPROTEIN METQ"/>
    <property type="match status" value="1"/>
</dbReference>
<comment type="caution">
    <text evidence="8">The sequence shown here is derived from an EMBL/GenBank/DDBJ whole genome shotgun (WGS) entry which is preliminary data.</text>
</comment>
<sequence length="270" mass="30706">MKKVVKFFGVMMVLFLLGACTIPKNEESNEEKKKIKIACNQVSEIVLNAAKKDMEEKGYAPEFVVFSNNIESLEAVNSGDVDAAFAQHKPFVQSFNQQKNGDLELIKPYVYYTGIGLYSDKYKKLEEIPDNAKIAIMNDAMNRDNALKMLQDAGLISLTSDKKTGYTILDIEKNPKNIEFIEIEQAQTVRSLEDLDGAVCFFTFMFKAGRDFNDYLVRDQNASEFPSSLIVKKENADKKWAEEMNASLLTERSKKAINDHFKGVYTFYEN</sequence>
<evidence type="ECO:0000256" key="1">
    <source>
        <dbReference type="ARBA" id="ARBA00004635"/>
    </source>
</evidence>
<keyword evidence="4" id="KW-0472">Membrane</keyword>
<evidence type="ECO:0000256" key="7">
    <source>
        <dbReference type="SAM" id="SignalP"/>
    </source>
</evidence>
<keyword evidence="3 7" id="KW-0732">Signal</keyword>
<proteinExistence type="inferred from homology"/>
<dbReference type="Proteomes" id="UP000095256">
    <property type="component" value="Unassembled WGS sequence"/>
</dbReference>
<accession>A0A1E5L1P8</accession>
<dbReference type="STRING" id="762845.BCR26_00480"/>
<evidence type="ECO:0000313" key="8">
    <source>
        <dbReference type="EMBL" id="OEH83983.1"/>
    </source>
</evidence>
<dbReference type="PROSITE" id="PS51257">
    <property type="entry name" value="PROKAR_LIPOPROTEIN"/>
    <property type="match status" value="1"/>
</dbReference>
<evidence type="ECO:0000313" key="9">
    <source>
        <dbReference type="Proteomes" id="UP000095256"/>
    </source>
</evidence>
<dbReference type="RefSeq" id="WP_069696994.1">
    <property type="nucleotide sequence ID" value="NZ_JAGGMA010000003.1"/>
</dbReference>
<keyword evidence="6 8" id="KW-0449">Lipoprotein</keyword>
<feature type="chain" id="PRO_5038871844" evidence="7">
    <location>
        <begin position="19"/>
        <end position="270"/>
    </location>
</feature>
<feature type="signal peptide" evidence="7">
    <location>
        <begin position="1"/>
        <end position="18"/>
    </location>
</feature>
<comment type="subcellular location">
    <subcellularLocation>
        <location evidence="1">Membrane</location>
        <topology evidence="1">Lipid-anchor</topology>
    </subcellularLocation>
</comment>
<organism evidence="8 9">
    <name type="scientific">Enterococcus rivorum</name>
    <dbReference type="NCBI Taxonomy" id="762845"/>
    <lineage>
        <taxon>Bacteria</taxon>
        <taxon>Bacillati</taxon>
        <taxon>Bacillota</taxon>
        <taxon>Bacilli</taxon>
        <taxon>Lactobacillales</taxon>
        <taxon>Enterococcaceae</taxon>
        <taxon>Enterococcus</taxon>
    </lineage>
</organism>